<dbReference type="OrthoDB" id="2162691at2759"/>
<feature type="domain" description="GRAM" evidence="2">
    <location>
        <begin position="164"/>
        <end position="216"/>
    </location>
</feature>
<dbReference type="PANTHER" id="PTHR23319">
    <property type="entry name" value="GRAM DOMAIN CONTAINING 1B, ISOFORM E"/>
    <property type="match status" value="1"/>
</dbReference>
<dbReference type="GO" id="GO:0005886">
    <property type="term" value="C:plasma membrane"/>
    <property type="evidence" value="ECO:0007669"/>
    <property type="project" value="TreeGrafter"/>
</dbReference>
<dbReference type="AlphaFoldDB" id="A0A0C9U821"/>
<protein>
    <recommendedName>
        <fullName evidence="2">GRAM domain-containing protein</fullName>
    </recommendedName>
</protein>
<dbReference type="GO" id="GO:0005789">
    <property type="term" value="C:endoplasmic reticulum membrane"/>
    <property type="evidence" value="ECO:0007669"/>
    <property type="project" value="TreeGrafter"/>
</dbReference>
<proteinExistence type="predicted"/>
<feature type="compositionally biased region" description="Acidic residues" evidence="1">
    <location>
        <begin position="129"/>
        <end position="146"/>
    </location>
</feature>
<dbReference type="HOGENOM" id="CLU_1280453_0_0_1"/>
<dbReference type="Pfam" id="PF02893">
    <property type="entry name" value="GRAM"/>
    <property type="match status" value="1"/>
</dbReference>
<feature type="region of interest" description="Disordered" evidence="1">
    <location>
        <begin position="1"/>
        <end position="150"/>
    </location>
</feature>
<feature type="non-terminal residue" evidence="3">
    <location>
        <position position="216"/>
    </location>
</feature>
<name>A0A0C9U821_SPHS4</name>
<dbReference type="GO" id="GO:0032934">
    <property type="term" value="F:sterol binding"/>
    <property type="evidence" value="ECO:0007669"/>
    <property type="project" value="TreeGrafter"/>
</dbReference>
<evidence type="ECO:0000313" key="4">
    <source>
        <dbReference type="Proteomes" id="UP000054279"/>
    </source>
</evidence>
<dbReference type="InterPro" id="IPR011993">
    <property type="entry name" value="PH-like_dom_sf"/>
</dbReference>
<dbReference type="GO" id="GO:0005739">
    <property type="term" value="C:mitochondrion"/>
    <property type="evidence" value="ECO:0007669"/>
    <property type="project" value="TreeGrafter"/>
</dbReference>
<dbReference type="EMBL" id="KN837260">
    <property type="protein sequence ID" value="KIJ30529.1"/>
    <property type="molecule type" value="Genomic_DNA"/>
</dbReference>
<dbReference type="Gene3D" id="2.30.29.30">
    <property type="entry name" value="Pleckstrin-homology domain (PH domain)/Phosphotyrosine-binding domain (PTB)"/>
    <property type="match status" value="1"/>
</dbReference>
<gene>
    <name evidence="3" type="ORF">M422DRAFT_267970</name>
</gene>
<dbReference type="InterPro" id="IPR051482">
    <property type="entry name" value="Cholesterol_transport"/>
</dbReference>
<accession>A0A0C9U821</accession>
<feature type="compositionally biased region" description="Polar residues" evidence="1">
    <location>
        <begin position="98"/>
        <end position="113"/>
    </location>
</feature>
<dbReference type="GO" id="GO:0120015">
    <property type="term" value="F:sterol transfer activity"/>
    <property type="evidence" value="ECO:0007669"/>
    <property type="project" value="TreeGrafter"/>
</dbReference>
<evidence type="ECO:0000259" key="2">
    <source>
        <dbReference type="SMART" id="SM00568"/>
    </source>
</evidence>
<dbReference type="Proteomes" id="UP000054279">
    <property type="component" value="Unassembled WGS sequence"/>
</dbReference>
<dbReference type="InterPro" id="IPR004182">
    <property type="entry name" value="GRAM"/>
</dbReference>
<organism evidence="3 4">
    <name type="scientific">Sphaerobolus stellatus (strain SS14)</name>
    <dbReference type="NCBI Taxonomy" id="990650"/>
    <lineage>
        <taxon>Eukaryota</taxon>
        <taxon>Fungi</taxon>
        <taxon>Dikarya</taxon>
        <taxon>Basidiomycota</taxon>
        <taxon>Agaricomycotina</taxon>
        <taxon>Agaricomycetes</taxon>
        <taxon>Phallomycetidae</taxon>
        <taxon>Geastrales</taxon>
        <taxon>Sphaerobolaceae</taxon>
        <taxon>Sphaerobolus</taxon>
    </lineage>
</organism>
<dbReference type="GO" id="GO:0140268">
    <property type="term" value="C:endoplasmic reticulum-plasma membrane contact site"/>
    <property type="evidence" value="ECO:0007669"/>
    <property type="project" value="TreeGrafter"/>
</dbReference>
<dbReference type="GO" id="GO:0032366">
    <property type="term" value="P:intracellular sterol transport"/>
    <property type="evidence" value="ECO:0007669"/>
    <property type="project" value="TreeGrafter"/>
</dbReference>
<reference evidence="3 4" key="1">
    <citation type="submission" date="2014-06" db="EMBL/GenBank/DDBJ databases">
        <title>Evolutionary Origins and Diversification of the Mycorrhizal Mutualists.</title>
        <authorList>
            <consortium name="DOE Joint Genome Institute"/>
            <consortium name="Mycorrhizal Genomics Consortium"/>
            <person name="Kohler A."/>
            <person name="Kuo A."/>
            <person name="Nagy L.G."/>
            <person name="Floudas D."/>
            <person name="Copeland A."/>
            <person name="Barry K.W."/>
            <person name="Cichocki N."/>
            <person name="Veneault-Fourrey C."/>
            <person name="LaButti K."/>
            <person name="Lindquist E.A."/>
            <person name="Lipzen A."/>
            <person name="Lundell T."/>
            <person name="Morin E."/>
            <person name="Murat C."/>
            <person name="Riley R."/>
            <person name="Ohm R."/>
            <person name="Sun H."/>
            <person name="Tunlid A."/>
            <person name="Henrissat B."/>
            <person name="Grigoriev I.V."/>
            <person name="Hibbett D.S."/>
            <person name="Martin F."/>
        </authorList>
    </citation>
    <scope>NUCLEOTIDE SEQUENCE [LARGE SCALE GENOMIC DNA]</scope>
    <source>
        <strain evidence="3 4">SS14</strain>
    </source>
</reference>
<keyword evidence="4" id="KW-1185">Reference proteome</keyword>
<evidence type="ECO:0000256" key="1">
    <source>
        <dbReference type="SAM" id="MobiDB-lite"/>
    </source>
</evidence>
<sequence length="216" mass="23523">MRSRKSSPAVPTRDLPPSPSREPTTDAVAAGQRPRIHPSGGLASALAGSGLAIAHPASMQRPPVPPLPSLLPQRNNTVSEFGLLPPQQDGRDRHSQSRKLSMNNHNNSQTRLQTYDDREDSSRGSSSGCEDDDEDDEDDDSSDDDLNGVAPVTGFAVASNKRTADFHAMFPTIPEADYLIDDYGCALQRDILLQGRLYISENHVCFHANIFGWTTD</sequence>
<dbReference type="GO" id="GO:0032541">
    <property type="term" value="C:cortical endoplasmic reticulum"/>
    <property type="evidence" value="ECO:0007669"/>
    <property type="project" value="TreeGrafter"/>
</dbReference>
<evidence type="ECO:0000313" key="3">
    <source>
        <dbReference type="EMBL" id="KIJ30529.1"/>
    </source>
</evidence>
<dbReference type="SMART" id="SM00568">
    <property type="entry name" value="GRAM"/>
    <property type="match status" value="1"/>
</dbReference>
<feature type="compositionally biased region" description="Low complexity" evidence="1">
    <location>
        <begin position="39"/>
        <end position="52"/>
    </location>
</feature>
<dbReference type="PANTHER" id="PTHR23319:SF4">
    <property type="entry name" value="GRAM DOMAIN CONTAINING 1B, ISOFORM E"/>
    <property type="match status" value="1"/>
</dbReference>